<dbReference type="Pfam" id="PF00188">
    <property type="entry name" value="CAP"/>
    <property type="match status" value="1"/>
</dbReference>
<reference evidence="5" key="1">
    <citation type="journal article" date="2019" name="Int. J. Syst. Evol. Microbiol.">
        <title>The Global Catalogue of Microorganisms (GCM) 10K type strain sequencing project: providing services to taxonomists for standard genome sequencing and annotation.</title>
        <authorList>
            <consortium name="The Broad Institute Genomics Platform"/>
            <consortium name="The Broad Institute Genome Sequencing Center for Infectious Disease"/>
            <person name="Wu L."/>
            <person name="Ma J."/>
        </authorList>
    </citation>
    <scope>NUCLEOTIDE SEQUENCE [LARGE SCALE GENOMIC DNA]</scope>
    <source>
        <strain evidence="5">JCM 18304</strain>
    </source>
</reference>
<dbReference type="Gene3D" id="3.40.33.10">
    <property type="entry name" value="CAP"/>
    <property type="match status" value="1"/>
</dbReference>
<keyword evidence="2" id="KW-1133">Transmembrane helix</keyword>
<feature type="region of interest" description="Disordered" evidence="1">
    <location>
        <begin position="1"/>
        <end position="63"/>
    </location>
</feature>
<keyword evidence="5" id="KW-1185">Reference proteome</keyword>
<dbReference type="InterPro" id="IPR014044">
    <property type="entry name" value="CAP_dom"/>
</dbReference>
<feature type="domain" description="SCP" evidence="3">
    <location>
        <begin position="151"/>
        <end position="265"/>
    </location>
</feature>
<evidence type="ECO:0000256" key="2">
    <source>
        <dbReference type="SAM" id="Phobius"/>
    </source>
</evidence>
<evidence type="ECO:0000256" key="1">
    <source>
        <dbReference type="SAM" id="MobiDB-lite"/>
    </source>
</evidence>
<feature type="transmembrane region" description="Helical" evidence="2">
    <location>
        <begin position="68"/>
        <end position="89"/>
    </location>
</feature>
<dbReference type="PANTHER" id="PTHR31157">
    <property type="entry name" value="SCP DOMAIN-CONTAINING PROTEIN"/>
    <property type="match status" value="1"/>
</dbReference>
<comment type="caution">
    <text evidence="4">The sequence shown here is derived from an EMBL/GenBank/DDBJ whole genome shotgun (WGS) entry which is preliminary data.</text>
</comment>
<feature type="region of interest" description="Disordered" evidence="1">
    <location>
        <begin position="103"/>
        <end position="135"/>
    </location>
</feature>
<sequence length="267" mass="27645">MADRGPARRAPSSASDPPGTRRSDTEAQPVTQPRETPPTAGGGPIGTRRAGHHRTGWRDRIGWRRPGPLGLAAIASGALCVLGLAFALIPPLTSHPHADALPISSDAPNLPAAPPDAFPSASPSPSLPAPQPSTVAVPTVNPASLESELIKLTNQARTKAGCHTVKTDSHLRSAARGHSADMAAKGFLSHAGSDKSTFADRIRKAGYRHPLSENIGKGYVTAQQAITAWLANKGEAANIRNCHAKAVGVGVAVATNGIGYWTEDFGD</sequence>
<evidence type="ECO:0000313" key="5">
    <source>
        <dbReference type="Proteomes" id="UP001501570"/>
    </source>
</evidence>
<dbReference type="EMBL" id="BAABJQ010000004">
    <property type="protein sequence ID" value="GAA5182039.1"/>
    <property type="molecule type" value="Genomic_DNA"/>
</dbReference>
<keyword evidence="2" id="KW-0472">Membrane</keyword>
<dbReference type="PANTHER" id="PTHR31157:SF1">
    <property type="entry name" value="SCP DOMAIN-CONTAINING PROTEIN"/>
    <property type="match status" value="1"/>
</dbReference>
<dbReference type="SUPFAM" id="SSF55797">
    <property type="entry name" value="PR-1-like"/>
    <property type="match status" value="1"/>
</dbReference>
<protein>
    <recommendedName>
        <fullName evidence="3">SCP domain-containing protein</fullName>
    </recommendedName>
</protein>
<organism evidence="4 5">
    <name type="scientific">Rugosimonospora acidiphila</name>
    <dbReference type="NCBI Taxonomy" id="556531"/>
    <lineage>
        <taxon>Bacteria</taxon>
        <taxon>Bacillati</taxon>
        <taxon>Actinomycetota</taxon>
        <taxon>Actinomycetes</taxon>
        <taxon>Micromonosporales</taxon>
        <taxon>Micromonosporaceae</taxon>
        <taxon>Rugosimonospora</taxon>
    </lineage>
</organism>
<evidence type="ECO:0000259" key="3">
    <source>
        <dbReference type="Pfam" id="PF00188"/>
    </source>
</evidence>
<name>A0ABP9RPE8_9ACTN</name>
<dbReference type="CDD" id="cd05379">
    <property type="entry name" value="CAP_bacterial"/>
    <property type="match status" value="1"/>
</dbReference>
<accession>A0ABP9RPE8</accession>
<dbReference type="Proteomes" id="UP001501570">
    <property type="component" value="Unassembled WGS sequence"/>
</dbReference>
<keyword evidence="2" id="KW-0812">Transmembrane</keyword>
<proteinExistence type="predicted"/>
<dbReference type="InterPro" id="IPR035940">
    <property type="entry name" value="CAP_sf"/>
</dbReference>
<evidence type="ECO:0000313" key="4">
    <source>
        <dbReference type="EMBL" id="GAA5182039.1"/>
    </source>
</evidence>
<gene>
    <name evidence="4" type="ORF">GCM10023322_18080</name>
</gene>